<evidence type="ECO:0000256" key="1">
    <source>
        <dbReference type="SAM" id="MobiDB-lite"/>
    </source>
</evidence>
<sequence length="411" mass="45060">MLSARPIIRSSVPRAARATRATRNVRFQSTTSSSSSSSSMHLASGIAGGFVGSALFFGIYSYTPAGRAVSSVNKVALEAQKKYDAAAKKLQEKAPDADQAVSYIKQYAYSYVGWIPGGRAYVDAAFQDWEKVRENNKDEADKLVNDAYKQFQDLSKSGLSMETASKAFDVLADLGKKVANLAGDAIGDLIDNHPQVKEKLGGNVDQLKELGDKYGPEAKKQVDETWKQVKDIFAGGFSAASISKARKLIEEKVEEIKKLGDKAWKKGMEEAKPYLDKNPKIKELIEKNADALKQGNATELFKRAKSAADSGDLGDLEKYVKDATEKAKSKGNELTGGWVDIEKYIKEIPNGGEVMEKLQQLSEVASEHKEEGEKLFKETVEELRQVLEKKSEKAQEIAGDAKKDAKKEASK</sequence>
<dbReference type="EMBL" id="JAPDHF010000001">
    <property type="protein sequence ID" value="KAJ4024416.1"/>
    <property type="molecule type" value="Genomic_DNA"/>
</dbReference>
<reference evidence="2" key="1">
    <citation type="submission" date="2022-10" db="EMBL/GenBank/DDBJ databases">
        <title>Fusarium specimens isolated from Avocado Roots.</title>
        <authorList>
            <person name="Stajich J."/>
            <person name="Roper C."/>
            <person name="Heimlech-Rivalta G."/>
        </authorList>
    </citation>
    <scope>NUCLEOTIDE SEQUENCE</scope>
    <source>
        <strain evidence="2">CF00143</strain>
    </source>
</reference>
<evidence type="ECO:0000313" key="2">
    <source>
        <dbReference type="EMBL" id="KAJ4024416.1"/>
    </source>
</evidence>
<proteinExistence type="predicted"/>
<keyword evidence="3" id="KW-1185">Reference proteome</keyword>
<accession>A0A9W8Q2C6</accession>
<organism evidence="2 3">
    <name type="scientific">Fusarium irregulare</name>
    <dbReference type="NCBI Taxonomy" id="2494466"/>
    <lineage>
        <taxon>Eukaryota</taxon>
        <taxon>Fungi</taxon>
        <taxon>Dikarya</taxon>
        <taxon>Ascomycota</taxon>
        <taxon>Pezizomycotina</taxon>
        <taxon>Sordariomycetes</taxon>
        <taxon>Hypocreomycetidae</taxon>
        <taxon>Hypocreales</taxon>
        <taxon>Nectriaceae</taxon>
        <taxon>Fusarium</taxon>
        <taxon>Fusarium incarnatum-equiseti species complex</taxon>
    </lineage>
</organism>
<dbReference type="Proteomes" id="UP001152130">
    <property type="component" value="Unassembled WGS sequence"/>
</dbReference>
<feature type="compositionally biased region" description="Low complexity" evidence="1">
    <location>
        <begin position="29"/>
        <end position="39"/>
    </location>
</feature>
<dbReference type="OrthoDB" id="3883941at2759"/>
<evidence type="ECO:0000313" key="3">
    <source>
        <dbReference type="Proteomes" id="UP001152130"/>
    </source>
</evidence>
<name>A0A9W8Q2C6_9HYPO</name>
<gene>
    <name evidence="2" type="ORF">NW766_000652</name>
</gene>
<dbReference type="AlphaFoldDB" id="A0A9W8Q2C6"/>
<comment type="caution">
    <text evidence="2">The sequence shown here is derived from an EMBL/GenBank/DDBJ whole genome shotgun (WGS) entry which is preliminary data.</text>
</comment>
<feature type="region of interest" description="Disordered" evidence="1">
    <location>
        <begin position="389"/>
        <end position="411"/>
    </location>
</feature>
<protein>
    <submittedName>
        <fullName evidence="2">Uncharacterized protein</fullName>
    </submittedName>
</protein>
<feature type="region of interest" description="Disordered" evidence="1">
    <location>
        <begin position="1"/>
        <end position="39"/>
    </location>
</feature>